<evidence type="ECO:0000256" key="1">
    <source>
        <dbReference type="ARBA" id="ARBA00022723"/>
    </source>
</evidence>
<keyword evidence="1" id="KW-0479">Metal-binding</keyword>
<sequence>MLIAQISDIHAAPDNDHLLRLARSLAWLTHVQPDALVLTGDLVDGEWRQGYWQIAEQLRQQHYPTFILPGNADDRRLMQTTWHENHWAKNTPADALHFVQDMGGLRMLGLDSTVNKQNFGSVGEHLEWLERQLSDTHGLPALLFLHHPVIASGIPTLDESMCRGLDKLESILRRNRARILAIAAGHVHRPAAGMFAGVPAYICGSICPANPLWFGSQQVPPVNDPPALMVHRFARGVLTSHHVSV</sequence>
<comment type="caution">
    <text evidence="6">The sequence shown here is derived from an EMBL/GenBank/DDBJ whole genome shotgun (WGS) entry which is preliminary data.</text>
</comment>
<dbReference type="InterPro" id="IPR004843">
    <property type="entry name" value="Calcineurin-like_PHP"/>
</dbReference>
<dbReference type="Proteomes" id="UP000319715">
    <property type="component" value="Unassembled WGS sequence"/>
</dbReference>
<dbReference type="Pfam" id="PF00149">
    <property type="entry name" value="Metallophos"/>
    <property type="match status" value="1"/>
</dbReference>
<evidence type="ECO:0000256" key="2">
    <source>
        <dbReference type="ARBA" id="ARBA00022801"/>
    </source>
</evidence>
<dbReference type="InterPro" id="IPR050884">
    <property type="entry name" value="CNP_phosphodiesterase-III"/>
</dbReference>
<evidence type="ECO:0000313" key="7">
    <source>
        <dbReference type="Proteomes" id="UP000319715"/>
    </source>
</evidence>
<proteinExistence type="inferred from homology"/>
<dbReference type="InterPro" id="IPR042283">
    <property type="entry name" value="GpdQ_catalytic"/>
</dbReference>
<dbReference type="InterPro" id="IPR029052">
    <property type="entry name" value="Metallo-depent_PP-like"/>
</dbReference>
<gene>
    <name evidence="6" type="ORF">FK492_07055</name>
</gene>
<evidence type="ECO:0000313" key="6">
    <source>
        <dbReference type="EMBL" id="TQC75670.1"/>
    </source>
</evidence>
<dbReference type="EMBL" id="VICF01000002">
    <property type="protein sequence ID" value="TQC75670.1"/>
    <property type="molecule type" value="Genomic_DNA"/>
</dbReference>
<feature type="domain" description="Calcineurin-like phosphoesterase" evidence="5">
    <location>
        <begin position="1"/>
        <end position="190"/>
    </location>
</feature>
<keyword evidence="2" id="KW-0378">Hydrolase</keyword>
<accession>A0ABY3A089</accession>
<dbReference type="Gene3D" id="3.30.750.180">
    <property type="entry name" value="GpdQ, beta-strand dimerisation domain"/>
    <property type="match status" value="1"/>
</dbReference>
<dbReference type="RefSeq" id="WP_141495798.1">
    <property type="nucleotide sequence ID" value="NZ_VICF01000002.1"/>
</dbReference>
<keyword evidence="3" id="KW-0408">Iron</keyword>
<evidence type="ECO:0000259" key="5">
    <source>
        <dbReference type="Pfam" id="PF00149"/>
    </source>
</evidence>
<evidence type="ECO:0000256" key="3">
    <source>
        <dbReference type="ARBA" id="ARBA00023004"/>
    </source>
</evidence>
<dbReference type="SUPFAM" id="SSF56300">
    <property type="entry name" value="Metallo-dependent phosphatases"/>
    <property type="match status" value="1"/>
</dbReference>
<dbReference type="PANTHER" id="PTHR42988">
    <property type="entry name" value="PHOSPHOHYDROLASE"/>
    <property type="match status" value="1"/>
</dbReference>
<dbReference type="InterPro" id="IPR042281">
    <property type="entry name" value="GpdQ_beta-strand"/>
</dbReference>
<name>A0ABY3A089_9GAMM</name>
<protein>
    <submittedName>
        <fullName evidence="6">Metallophosphoesterase</fullName>
    </submittedName>
</protein>
<keyword evidence="7" id="KW-1185">Reference proteome</keyword>
<dbReference type="PANTHER" id="PTHR42988:SF2">
    <property type="entry name" value="CYCLIC NUCLEOTIDE PHOSPHODIESTERASE CBUA0032-RELATED"/>
    <property type="match status" value="1"/>
</dbReference>
<organism evidence="6 7">
    <name type="scientific">Pantoea dispersa</name>
    <dbReference type="NCBI Taxonomy" id="59814"/>
    <lineage>
        <taxon>Bacteria</taxon>
        <taxon>Pseudomonadati</taxon>
        <taxon>Pseudomonadota</taxon>
        <taxon>Gammaproteobacteria</taxon>
        <taxon>Enterobacterales</taxon>
        <taxon>Erwiniaceae</taxon>
        <taxon>Pantoea</taxon>
    </lineage>
</organism>
<comment type="similarity">
    <text evidence="4">Belongs to the cyclic nucleotide phosphodiesterase class-III family.</text>
</comment>
<reference evidence="6 7" key="1">
    <citation type="submission" date="2019-06" db="EMBL/GenBank/DDBJ databases">
        <title>Pantoea dispersa Assembly.</title>
        <authorList>
            <person name="Wang J."/>
        </authorList>
    </citation>
    <scope>NUCLEOTIDE SEQUENCE [LARGE SCALE GENOMIC DNA]</scope>
    <source>
        <strain evidence="7">bio</strain>
    </source>
</reference>
<evidence type="ECO:0000256" key="4">
    <source>
        <dbReference type="ARBA" id="ARBA00025742"/>
    </source>
</evidence>
<dbReference type="Gene3D" id="3.60.21.40">
    <property type="entry name" value="GpdQ, catalytic alpha/beta sandwich domain"/>
    <property type="match status" value="1"/>
</dbReference>